<dbReference type="PANTHER" id="PTHR30033:SF1">
    <property type="entry name" value="FLAGELLAR HOOK-ASSOCIATED PROTEIN 1"/>
    <property type="match status" value="1"/>
</dbReference>
<keyword evidence="4" id="KW-0282">Flagellum</keyword>
<dbReference type="PANTHER" id="PTHR30033">
    <property type="entry name" value="FLAGELLAR HOOK-ASSOCIATED PROTEIN 1"/>
    <property type="match status" value="1"/>
</dbReference>
<evidence type="ECO:0000256" key="1">
    <source>
        <dbReference type="ARBA" id="ARBA00004117"/>
    </source>
</evidence>
<gene>
    <name evidence="4" type="ORF">J2045_002083</name>
</gene>
<comment type="caution">
    <text evidence="4">The sequence shown here is derived from an EMBL/GenBank/DDBJ whole genome shotgun (WGS) entry which is preliminary data.</text>
</comment>
<dbReference type="InterPro" id="IPR001444">
    <property type="entry name" value="Flag_bb_rod_N"/>
</dbReference>
<evidence type="ECO:0000313" key="5">
    <source>
        <dbReference type="Proteomes" id="UP001238496"/>
    </source>
</evidence>
<keyword evidence="5" id="KW-1185">Reference proteome</keyword>
<evidence type="ECO:0000259" key="3">
    <source>
        <dbReference type="Pfam" id="PF00460"/>
    </source>
</evidence>
<evidence type="ECO:0000313" key="4">
    <source>
        <dbReference type="EMBL" id="MDQ0421056.1"/>
    </source>
</evidence>
<organism evidence="4 5">
    <name type="scientific">Peteryoungia aggregata LMG 23059</name>
    <dbReference type="NCBI Taxonomy" id="1368425"/>
    <lineage>
        <taxon>Bacteria</taxon>
        <taxon>Pseudomonadati</taxon>
        <taxon>Pseudomonadota</taxon>
        <taxon>Alphaproteobacteria</taxon>
        <taxon>Hyphomicrobiales</taxon>
        <taxon>Rhizobiaceae</taxon>
        <taxon>Peteryoungia</taxon>
    </lineage>
</organism>
<dbReference type="Proteomes" id="UP001238496">
    <property type="component" value="Unassembled WGS sequence"/>
</dbReference>
<keyword evidence="4" id="KW-0969">Cilium</keyword>
<keyword evidence="4" id="KW-0966">Cell projection</keyword>
<dbReference type="EMBL" id="JAUSUW010000005">
    <property type="protein sequence ID" value="MDQ0421056.1"/>
    <property type="molecule type" value="Genomic_DNA"/>
</dbReference>
<dbReference type="Pfam" id="PF00460">
    <property type="entry name" value="Flg_bb_rod"/>
    <property type="match status" value="1"/>
</dbReference>
<dbReference type="InterPro" id="IPR002371">
    <property type="entry name" value="FlgK"/>
</dbReference>
<reference evidence="4 5" key="1">
    <citation type="submission" date="2023-07" db="EMBL/GenBank/DDBJ databases">
        <title>Genomic Encyclopedia of Type Strains, Phase IV (KMG-IV): sequencing the most valuable type-strain genomes for metagenomic binning, comparative biology and taxonomic classification.</title>
        <authorList>
            <person name="Goeker M."/>
        </authorList>
    </citation>
    <scope>NUCLEOTIDE SEQUENCE [LARGE SCALE GENOMIC DNA]</scope>
    <source>
        <strain evidence="4 5">DSM 1111</strain>
    </source>
</reference>
<protein>
    <submittedName>
        <fullName evidence="4">Flagellar basal-body rod protein FlgC</fullName>
    </submittedName>
</protein>
<evidence type="ECO:0000256" key="2">
    <source>
        <dbReference type="SAM" id="MobiDB-lite"/>
    </source>
</evidence>
<name>A0ABU0G8H7_9HYPH</name>
<feature type="domain" description="Flagellar basal body rod protein N-terminal" evidence="3">
    <location>
        <begin position="10"/>
        <end position="34"/>
    </location>
</feature>
<sequence>MSIAAITGIALSGMQAQQTRVAATASNIANAMTPSYDRRETTFTSAPSGGVSATVRPSGDAGLGDGSNVDLAAEMLSLIQGEIGFKANAAAWETGAELWDVLKTIVKD</sequence>
<accession>A0ABU0G8H7</accession>
<dbReference type="RefSeq" id="WP_307372366.1">
    <property type="nucleotide sequence ID" value="NZ_JAUSUW010000005.1"/>
</dbReference>
<proteinExistence type="predicted"/>
<feature type="region of interest" description="Disordered" evidence="2">
    <location>
        <begin position="39"/>
        <end position="61"/>
    </location>
</feature>
<comment type="subcellular location">
    <subcellularLocation>
        <location evidence="1">Bacterial flagellum basal body</location>
    </subcellularLocation>
</comment>